<evidence type="ECO:0000256" key="3">
    <source>
        <dbReference type="ARBA" id="ARBA00022741"/>
    </source>
</evidence>
<evidence type="ECO:0000256" key="6">
    <source>
        <dbReference type="SAM" id="MobiDB-lite"/>
    </source>
</evidence>
<organism evidence="8 9">
    <name type="scientific">Macaca nemestrina</name>
    <name type="common">Pig-tailed macaque</name>
    <dbReference type="NCBI Taxonomy" id="9545"/>
    <lineage>
        <taxon>Eukaryota</taxon>
        <taxon>Metazoa</taxon>
        <taxon>Chordata</taxon>
        <taxon>Craniata</taxon>
        <taxon>Vertebrata</taxon>
        <taxon>Euteleostomi</taxon>
        <taxon>Mammalia</taxon>
        <taxon>Eutheria</taxon>
        <taxon>Euarchontoglires</taxon>
        <taxon>Primates</taxon>
        <taxon>Haplorrhini</taxon>
        <taxon>Catarrhini</taxon>
        <taxon>Cercopithecidae</taxon>
        <taxon>Cercopithecinae</taxon>
        <taxon>Macaca</taxon>
    </lineage>
</organism>
<name>A0A2K6B7D7_MACNE</name>
<dbReference type="GO" id="GO:0042803">
    <property type="term" value="F:protein homodimerization activity"/>
    <property type="evidence" value="ECO:0007669"/>
    <property type="project" value="Ensembl"/>
</dbReference>
<dbReference type="Pfam" id="PF00735">
    <property type="entry name" value="Septin"/>
    <property type="match status" value="1"/>
</dbReference>
<feature type="compositionally biased region" description="Low complexity" evidence="6">
    <location>
        <begin position="6"/>
        <end position="18"/>
    </location>
</feature>
<evidence type="ECO:0000259" key="7">
    <source>
        <dbReference type="PROSITE" id="PS51719"/>
    </source>
</evidence>
<comment type="subcellular location">
    <subcellularLocation>
        <location evidence="1">Cytoplasm</location>
    </subcellularLocation>
</comment>
<keyword evidence="3 5" id="KW-0547">Nucleotide-binding</keyword>
<dbReference type="Gene3D" id="3.40.50.300">
    <property type="entry name" value="P-loop containing nucleotide triphosphate hydrolases"/>
    <property type="match status" value="1"/>
</dbReference>
<dbReference type="InterPro" id="IPR016491">
    <property type="entry name" value="Septin"/>
</dbReference>
<dbReference type="InterPro" id="IPR030379">
    <property type="entry name" value="G_SEPTIN_dom"/>
</dbReference>
<dbReference type="GO" id="GO:0005525">
    <property type="term" value="F:GTP binding"/>
    <property type="evidence" value="ECO:0007669"/>
    <property type="project" value="UniProtKB-KW"/>
</dbReference>
<accession>A0A2K6B7D7</accession>
<proteinExistence type="inferred from homology"/>
<dbReference type="GO" id="GO:0005819">
    <property type="term" value="C:spindle"/>
    <property type="evidence" value="ECO:0007669"/>
    <property type="project" value="Ensembl"/>
</dbReference>
<keyword evidence="9" id="KW-1185">Reference proteome</keyword>
<dbReference type="PANTHER" id="PTHR18884">
    <property type="entry name" value="SEPTIN"/>
    <property type="match status" value="1"/>
</dbReference>
<reference evidence="8" key="2">
    <citation type="submission" date="2025-09" db="UniProtKB">
        <authorList>
            <consortium name="Ensembl"/>
        </authorList>
    </citation>
    <scope>IDENTIFICATION</scope>
</reference>
<reference evidence="8" key="1">
    <citation type="submission" date="2025-08" db="UniProtKB">
        <authorList>
            <consortium name="Ensembl"/>
        </authorList>
    </citation>
    <scope>IDENTIFICATION</scope>
</reference>
<feature type="region of interest" description="Disordered" evidence="6">
    <location>
        <begin position="1"/>
        <end position="24"/>
    </location>
</feature>
<dbReference type="InterPro" id="IPR027417">
    <property type="entry name" value="P-loop_NTPase"/>
</dbReference>
<evidence type="ECO:0000313" key="9">
    <source>
        <dbReference type="Proteomes" id="UP000233120"/>
    </source>
</evidence>
<dbReference type="Bgee" id="ENSMNEG00000028232">
    <property type="expression patterns" value="Expressed in cerebellum"/>
</dbReference>
<dbReference type="AlphaFoldDB" id="A0A2K6B7D7"/>
<dbReference type="Ensembl" id="ENSMNET00000031487.1">
    <property type="protein sequence ID" value="ENSMNEP00000007336.1"/>
    <property type="gene ID" value="ENSMNEG00000028232.1"/>
</dbReference>
<evidence type="ECO:0000256" key="2">
    <source>
        <dbReference type="ARBA" id="ARBA00022490"/>
    </source>
</evidence>
<dbReference type="GeneTree" id="ENSGT00940000158310"/>
<dbReference type="SUPFAM" id="SSF52540">
    <property type="entry name" value="P-loop containing nucleoside triphosphate hydrolases"/>
    <property type="match status" value="1"/>
</dbReference>
<keyword evidence="4 5" id="KW-0342">GTP-binding</keyword>
<dbReference type="PROSITE" id="PS51719">
    <property type="entry name" value="G_SEPTIN"/>
    <property type="match status" value="1"/>
</dbReference>
<dbReference type="OMA" id="QSMTHVI"/>
<dbReference type="GO" id="GO:0031105">
    <property type="term" value="C:septin complex"/>
    <property type="evidence" value="ECO:0007669"/>
    <property type="project" value="Ensembl"/>
</dbReference>
<dbReference type="PIRSF" id="PIRSF006698">
    <property type="entry name" value="Septin"/>
    <property type="match status" value="1"/>
</dbReference>
<dbReference type="STRING" id="9545.ENSMNEP00000007336"/>
<evidence type="ECO:0000256" key="1">
    <source>
        <dbReference type="ARBA" id="ARBA00004496"/>
    </source>
</evidence>
<dbReference type="Proteomes" id="UP000233120">
    <property type="component" value="Unassembled WGS sequence"/>
</dbReference>
<feature type="domain" description="Septin-type G" evidence="7">
    <location>
        <begin position="1"/>
        <end position="271"/>
    </location>
</feature>
<dbReference type="GO" id="GO:0030496">
    <property type="term" value="C:midbody"/>
    <property type="evidence" value="ECO:0007669"/>
    <property type="project" value="Ensembl"/>
</dbReference>
<keyword evidence="2" id="KW-0963">Cytoplasm</keyword>
<evidence type="ECO:0000313" key="8">
    <source>
        <dbReference type="Ensembl" id="ENSMNEP00000007336.1"/>
    </source>
</evidence>
<evidence type="ECO:0000256" key="5">
    <source>
        <dbReference type="RuleBase" id="RU004560"/>
    </source>
</evidence>
<sequence>MDPLRRSPSPCLSSRPSSPSTPPCEMLGPVGIEAVLDQLKIKAMKMGFEFNIMVVGEGVGLSGHSTVLRGGSTSRLSWDPILGYINEQYEQYLQEEILITRQRHIPDTRVHCCVYFVPPTGHCLRPLDIEFLQRLCRTVNVVPVIARADSLTMEEREAFRHRIQQNLRTHCIDVYPQMCFDEDINDRILNSKLRVRGRIPFCCWWAADQHLVRRECVWAGKDQIPYLAVENMAHCEFPLLRDLLIRSHLQDLKDITHNVHYENYRVIRLNESHLLPRGPGWVNLAPASPGQLTTPRTFKVCRGAHDDSDDEF</sequence>
<dbReference type="GO" id="GO:0048471">
    <property type="term" value="C:perinuclear region of cytoplasm"/>
    <property type="evidence" value="ECO:0007669"/>
    <property type="project" value="Ensembl"/>
</dbReference>
<gene>
    <name evidence="8" type="primary">SEPTIN12</name>
</gene>
<dbReference type="GO" id="GO:0097227">
    <property type="term" value="C:sperm annulus"/>
    <property type="evidence" value="ECO:0007669"/>
    <property type="project" value="Ensembl"/>
</dbReference>
<comment type="similarity">
    <text evidence="5">Belongs to the TRAFAC class TrmE-Era-EngA-EngB-Septin-like GTPase superfamily. Septin GTPase family.</text>
</comment>
<protein>
    <submittedName>
        <fullName evidence="8">Septin 12</fullName>
    </submittedName>
</protein>
<evidence type="ECO:0000256" key="4">
    <source>
        <dbReference type="ARBA" id="ARBA00023134"/>
    </source>
</evidence>